<dbReference type="EMBL" id="DVJN01000067">
    <property type="protein sequence ID" value="HIS92050.1"/>
    <property type="molecule type" value="Genomic_DNA"/>
</dbReference>
<reference evidence="2" key="2">
    <citation type="journal article" date="2021" name="PeerJ">
        <title>Extensive microbial diversity within the chicken gut microbiome revealed by metagenomics and culture.</title>
        <authorList>
            <person name="Gilroy R."/>
            <person name="Ravi A."/>
            <person name="Getino M."/>
            <person name="Pursley I."/>
            <person name="Horton D.L."/>
            <person name="Alikhan N.F."/>
            <person name="Baker D."/>
            <person name="Gharbi K."/>
            <person name="Hall N."/>
            <person name="Watson M."/>
            <person name="Adriaenssens E.M."/>
            <person name="Foster-Nyarko E."/>
            <person name="Jarju S."/>
            <person name="Secka A."/>
            <person name="Antonio M."/>
            <person name="Oren A."/>
            <person name="Chaudhuri R.R."/>
            <person name="La Ragione R."/>
            <person name="Hildebrand F."/>
            <person name="Pallen M.J."/>
        </authorList>
    </citation>
    <scope>NUCLEOTIDE SEQUENCE</scope>
    <source>
        <strain evidence="2">13766</strain>
    </source>
</reference>
<feature type="domain" description="Transcriptional regulator TetR C-terminal Firmicutes type" evidence="1">
    <location>
        <begin position="84"/>
        <end position="159"/>
    </location>
</feature>
<sequence>MQSKARKPILSHLRTDLSSCSLEWVDQLFEEVPFRFFLHDGLWFFRFFYAGNYHFQNVYDLLQWMLEQEALEVVKNFDLVVDTEEALRFVMDYVDNNRHIINGAFDSTGHEGIKRFFYNDLFSVFYGVIEQGEDLLGGKLEPQFKKFLAAFYTEASAGL</sequence>
<comment type="caution">
    <text evidence="2">The sequence shown here is derived from an EMBL/GenBank/DDBJ whole genome shotgun (WGS) entry which is preliminary data.</text>
</comment>
<feature type="non-terminal residue" evidence="2">
    <location>
        <position position="159"/>
    </location>
</feature>
<evidence type="ECO:0000313" key="3">
    <source>
        <dbReference type="Proteomes" id="UP000824140"/>
    </source>
</evidence>
<name>A0A9D1K5I3_9FIRM</name>
<dbReference type="InterPro" id="IPR039532">
    <property type="entry name" value="TetR_C_Firmicutes"/>
</dbReference>
<accession>A0A9D1K5I3</accession>
<reference evidence="2" key="1">
    <citation type="submission" date="2020-10" db="EMBL/GenBank/DDBJ databases">
        <authorList>
            <person name="Gilroy R."/>
        </authorList>
    </citation>
    <scope>NUCLEOTIDE SEQUENCE</scope>
    <source>
        <strain evidence="2">13766</strain>
    </source>
</reference>
<evidence type="ECO:0000259" key="1">
    <source>
        <dbReference type="Pfam" id="PF14278"/>
    </source>
</evidence>
<organism evidence="2 3">
    <name type="scientific">Candidatus Alectryocaccomicrobium excrementavium</name>
    <dbReference type="NCBI Taxonomy" id="2840668"/>
    <lineage>
        <taxon>Bacteria</taxon>
        <taxon>Bacillati</taxon>
        <taxon>Bacillota</taxon>
        <taxon>Clostridia</taxon>
        <taxon>Candidatus Alectryocaccomicrobium</taxon>
    </lineage>
</organism>
<dbReference type="Gene3D" id="1.10.357.10">
    <property type="entry name" value="Tetracycline Repressor, domain 2"/>
    <property type="match status" value="1"/>
</dbReference>
<gene>
    <name evidence="2" type="ORF">IAA84_03435</name>
</gene>
<evidence type="ECO:0000313" key="2">
    <source>
        <dbReference type="EMBL" id="HIS92050.1"/>
    </source>
</evidence>
<dbReference type="Pfam" id="PF14278">
    <property type="entry name" value="TetR_C_8"/>
    <property type="match status" value="1"/>
</dbReference>
<dbReference type="AlphaFoldDB" id="A0A9D1K5I3"/>
<protein>
    <submittedName>
        <fullName evidence="2">TetR/AcrR family transcriptional regulator C-terminal domain-containing protein</fullName>
    </submittedName>
</protein>
<proteinExistence type="predicted"/>
<dbReference type="Proteomes" id="UP000824140">
    <property type="component" value="Unassembled WGS sequence"/>
</dbReference>